<keyword evidence="5" id="KW-1185">Reference proteome</keyword>
<evidence type="ECO:0000313" key="5">
    <source>
        <dbReference type="Proteomes" id="UP000003515"/>
    </source>
</evidence>
<accession>C9QN45</accession>
<dbReference type="EMBL" id="AFWH01000038">
    <property type="protein sequence ID" value="EGU48605.1"/>
    <property type="molecule type" value="Genomic_DNA"/>
</dbReference>
<evidence type="ECO:0000313" key="3">
    <source>
        <dbReference type="EMBL" id="EGU48605.1"/>
    </source>
</evidence>
<dbReference type="STRING" id="675816.VIA_004019"/>
<dbReference type="RefSeq" id="WP_004415761.1">
    <property type="nucleotide sequence ID" value="NZ_ACZV01000005.1"/>
</dbReference>
<keyword evidence="1" id="KW-0812">Transmembrane</keyword>
<dbReference type="PATRIC" id="fig|675816.5.peg.2870"/>
<keyword evidence="1" id="KW-1133">Transmembrane helix</keyword>
<comment type="caution">
    <text evidence="3">The sequence shown here is derived from an EMBL/GenBank/DDBJ whole genome shotgun (WGS) entry which is preliminary data.</text>
</comment>
<feature type="transmembrane region" description="Helical" evidence="1">
    <location>
        <begin position="16"/>
        <end position="34"/>
    </location>
</feature>
<reference evidence="2 5" key="1">
    <citation type="submission" date="2009-10" db="EMBL/GenBank/DDBJ databases">
        <authorList>
            <consortium name="Los Alamos National Laboratory (LANL)"/>
            <consortium name="National Microbial Pathogen Data Resource (NMPDR)"/>
            <person name="Munk A.C."/>
            <person name="Chertkov O."/>
            <person name="Tapia R."/>
            <person name="Green L."/>
            <person name="Rogers Y."/>
            <person name="Detter J.C."/>
            <person name="Bruce D."/>
            <person name="Brettin T.S."/>
            <person name="Colwell R.R."/>
            <person name="Huq A."/>
            <person name="Grim C.J."/>
            <person name="Hasan N.A."/>
            <person name="Bartels D."/>
            <person name="Vonstein V."/>
        </authorList>
    </citation>
    <scope>NUCLEOTIDE SEQUENCE [LARGE SCALE GENOMIC DNA]</scope>
    <source>
        <strain evidence="2 5">CIP 102891</strain>
    </source>
</reference>
<dbReference type="Proteomes" id="UP000003515">
    <property type="component" value="Unassembled WGS sequence"/>
</dbReference>
<gene>
    <name evidence="2" type="ORF">VIA_004019</name>
    <name evidence="3" type="ORF">VIOR3934_01290</name>
</gene>
<reference evidence="3" key="2">
    <citation type="submission" date="2011-08" db="EMBL/GenBank/DDBJ databases">
        <authorList>
            <person name="Hoffman M."/>
            <person name="Strain E.A."/>
            <person name="Brown E."/>
            <person name="Allard M.W."/>
        </authorList>
    </citation>
    <scope>NUCLEOTIDE SEQUENCE</scope>
    <source>
        <strain evidence="3">CIP 102891</strain>
    </source>
</reference>
<protein>
    <submittedName>
        <fullName evidence="2">MSHA biogenesis protein MshF</fullName>
    </submittedName>
</protein>
<evidence type="ECO:0000256" key="1">
    <source>
        <dbReference type="SAM" id="Phobius"/>
    </source>
</evidence>
<dbReference type="OrthoDB" id="5918883at2"/>
<dbReference type="Proteomes" id="UP000002817">
    <property type="component" value="Unassembled WGS sequence"/>
</dbReference>
<name>C9QN45_VIBOR</name>
<dbReference type="AlphaFoldDB" id="C9QN45"/>
<evidence type="ECO:0000313" key="2">
    <source>
        <dbReference type="EMBL" id="EEX93372.1"/>
    </source>
</evidence>
<evidence type="ECO:0000313" key="4">
    <source>
        <dbReference type="Proteomes" id="UP000002817"/>
    </source>
</evidence>
<keyword evidence="1" id="KW-0472">Membrane</keyword>
<reference evidence="3 4" key="3">
    <citation type="journal article" date="2012" name="Int. J. Syst. Evol. Microbiol.">
        <title>Vibrio caribbeanicus sp. nov., isolated from the marine sponge Scleritoderma cyanea.</title>
        <authorList>
            <person name="Hoffmann M."/>
            <person name="Monday S.R."/>
            <person name="Allard M.W."/>
            <person name="Strain E.A."/>
            <person name="Whittaker P."/>
            <person name="Naum M."/>
            <person name="McCarthy P.J."/>
            <person name="Lopez J.V."/>
            <person name="Fischer M."/>
            <person name="Brown E.W."/>
        </authorList>
    </citation>
    <scope>NUCLEOTIDE SEQUENCE [LARGE SCALE GENOMIC DNA]</scope>
    <source>
        <strain evidence="3">CIP 102891</strain>
        <strain evidence="4">CIP 102891 / ATCC 33934</strain>
    </source>
</reference>
<dbReference type="eggNOG" id="ENOG50309PZ">
    <property type="taxonomic scope" value="Bacteria"/>
</dbReference>
<dbReference type="EMBL" id="ACZV01000005">
    <property type="protein sequence ID" value="EEX93372.1"/>
    <property type="molecule type" value="Genomic_DNA"/>
</dbReference>
<proteinExistence type="predicted"/>
<organism evidence="3 4">
    <name type="scientific">Vibrio orientalis CIP 102891 = ATCC 33934</name>
    <dbReference type="NCBI Taxonomy" id="675816"/>
    <lineage>
        <taxon>Bacteria</taxon>
        <taxon>Pseudomonadati</taxon>
        <taxon>Pseudomonadota</taxon>
        <taxon>Gammaproteobacteria</taxon>
        <taxon>Vibrionales</taxon>
        <taxon>Vibrionaceae</taxon>
        <taxon>Vibrio</taxon>
        <taxon>Vibrio oreintalis group</taxon>
    </lineage>
</organism>
<sequence length="159" mass="18074">MPSKASLITNLERSRLVIWLLVIIILVMSFLLAWKDVEREASDTAFLVASKRVIEQAGYYKQQWLLAGQKQNLKLDGKLITYTGSGWVLPVNARQQNDCAFWLDVLYPEKEVLGSFPVAIESEFIGSSYRCNYLYNQNQFISIGLINNKFSAKVGFLAN</sequence>